<organism evidence="7 8">
    <name type="scientific">Streptomyces olivaceoviridis</name>
    <name type="common">Streptomyces corchorusii</name>
    <dbReference type="NCBI Taxonomy" id="1921"/>
    <lineage>
        <taxon>Bacteria</taxon>
        <taxon>Bacillati</taxon>
        <taxon>Actinomycetota</taxon>
        <taxon>Actinomycetes</taxon>
        <taxon>Kitasatosporales</taxon>
        <taxon>Streptomycetaceae</taxon>
        <taxon>Streptomyces</taxon>
    </lineage>
</organism>
<dbReference type="Pfam" id="PF00877">
    <property type="entry name" value="NLPC_P60"/>
    <property type="match status" value="1"/>
</dbReference>
<evidence type="ECO:0000259" key="6">
    <source>
        <dbReference type="PROSITE" id="PS51935"/>
    </source>
</evidence>
<dbReference type="RefSeq" id="WP_244218194.1">
    <property type="nucleotide sequence ID" value="NZ_JBIRUT010000003.1"/>
</dbReference>
<keyword evidence="3" id="KW-0378">Hydrolase</keyword>
<feature type="compositionally biased region" description="Basic and acidic residues" evidence="5">
    <location>
        <begin position="136"/>
        <end position="151"/>
    </location>
</feature>
<keyword evidence="8" id="KW-1185">Reference proteome</keyword>
<accession>A0ABW7VD40</accession>
<dbReference type="Gene3D" id="3.90.1720.10">
    <property type="entry name" value="endopeptidase domain like (from Nostoc punctiforme)"/>
    <property type="match status" value="1"/>
</dbReference>
<dbReference type="PANTHER" id="PTHR47359">
    <property type="entry name" value="PEPTIDOGLYCAN DL-ENDOPEPTIDASE CWLO"/>
    <property type="match status" value="1"/>
</dbReference>
<evidence type="ECO:0000256" key="1">
    <source>
        <dbReference type="ARBA" id="ARBA00007074"/>
    </source>
</evidence>
<dbReference type="Proteomes" id="UP001611397">
    <property type="component" value="Unassembled WGS sequence"/>
</dbReference>
<feature type="compositionally biased region" description="Basic and acidic residues" evidence="5">
    <location>
        <begin position="56"/>
        <end position="73"/>
    </location>
</feature>
<reference evidence="7 8" key="1">
    <citation type="submission" date="2024-10" db="EMBL/GenBank/DDBJ databases">
        <title>The Natural Products Discovery Center: Release of the First 8490 Sequenced Strains for Exploring Actinobacteria Biosynthetic Diversity.</title>
        <authorList>
            <person name="Kalkreuter E."/>
            <person name="Kautsar S.A."/>
            <person name="Yang D."/>
            <person name="Bader C.D."/>
            <person name="Teijaro C.N."/>
            <person name="Fluegel L."/>
            <person name="Davis C.M."/>
            <person name="Simpson J.R."/>
            <person name="Lauterbach L."/>
            <person name="Steele A.D."/>
            <person name="Gui C."/>
            <person name="Meng S."/>
            <person name="Li G."/>
            <person name="Viehrig K."/>
            <person name="Ye F."/>
            <person name="Su P."/>
            <person name="Kiefer A.F."/>
            <person name="Nichols A."/>
            <person name="Cepeda A.J."/>
            <person name="Yan W."/>
            <person name="Fan B."/>
            <person name="Jiang Y."/>
            <person name="Adhikari A."/>
            <person name="Zheng C.-J."/>
            <person name="Schuster L."/>
            <person name="Cowan T.M."/>
            <person name="Smanski M.J."/>
            <person name="Chevrette M.G."/>
            <person name="De Carvalho L.P.S."/>
            <person name="Shen B."/>
        </authorList>
    </citation>
    <scope>NUCLEOTIDE SEQUENCE [LARGE SCALE GENOMIC DNA]</scope>
    <source>
        <strain evidence="7 8">NPDC020295</strain>
    </source>
</reference>
<dbReference type="SUPFAM" id="SSF54001">
    <property type="entry name" value="Cysteine proteinases"/>
    <property type="match status" value="1"/>
</dbReference>
<dbReference type="PROSITE" id="PS51935">
    <property type="entry name" value="NLPC_P60"/>
    <property type="match status" value="1"/>
</dbReference>
<proteinExistence type="inferred from homology"/>
<feature type="region of interest" description="Disordered" evidence="5">
    <location>
        <begin position="43"/>
        <end position="181"/>
    </location>
</feature>
<evidence type="ECO:0000256" key="5">
    <source>
        <dbReference type="SAM" id="MobiDB-lite"/>
    </source>
</evidence>
<feature type="region of interest" description="Disordered" evidence="5">
    <location>
        <begin position="1"/>
        <end position="27"/>
    </location>
</feature>
<evidence type="ECO:0000256" key="4">
    <source>
        <dbReference type="ARBA" id="ARBA00022807"/>
    </source>
</evidence>
<evidence type="ECO:0000256" key="2">
    <source>
        <dbReference type="ARBA" id="ARBA00022670"/>
    </source>
</evidence>
<dbReference type="EMBL" id="JBIRWM010000011">
    <property type="protein sequence ID" value="MFI2158704.1"/>
    <property type="molecule type" value="Genomic_DNA"/>
</dbReference>
<keyword evidence="4" id="KW-0788">Thiol protease</keyword>
<feature type="compositionally biased region" description="Gly residues" evidence="5">
    <location>
        <begin position="118"/>
        <end position="128"/>
    </location>
</feature>
<name>A0ABW7VD40_STROI</name>
<comment type="caution">
    <text evidence="7">The sequence shown here is derived from an EMBL/GenBank/DDBJ whole genome shotgun (WGS) entry which is preliminary data.</text>
</comment>
<keyword evidence="2" id="KW-0645">Protease</keyword>
<evidence type="ECO:0000313" key="8">
    <source>
        <dbReference type="Proteomes" id="UP001611397"/>
    </source>
</evidence>
<dbReference type="PANTHER" id="PTHR47359:SF3">
    <property type="entry name" value="NLP_P60 DOMAIN-CONTAINING PROTEIN-RELATED"/>
    <property type="match status" value="1"/>
</dbReference>
<sequence>MASHRKPRPGGTQPRPGGAEGAGVRTPALATAALTSVAVLSQTAGAAPSAVPGRPSQEEIERKIEDFYRRAESATETTTAGRNGGRGDRGAGRADRGTGLVDRGAGGADRGAALVDRGVGGAGQGIGGADRRARRADRESWRAERGAERGDWGAALVDRGAEGGERVESAATSRRPADSLQRLRDEVARRAQHRGLAGQRPMIPAQRGTISARGAAMTSPAGDTAMARPVGGTAIPAPVPDTGVAVPTPSTVASPSALDMTATPSALDMTATAPVPDTPSAPPTDRQAEVAVNGPKAAKATVQKKLAHARVLLSQRTAQATAAPFIATASTATASTAAPFPAAHATPAATAAVPPSTVPFATPTPATPAPAAATPPAAVPPAAAPSGTYATKARKAIAFARAQVGKPCVWGAAGPGSYDCAGLTQAAWKSAGVTLPRTAREQADAGTPVAPADARPGDLVFFHDDAGHVGLCTGDGMMIHAPRPGAYVREEPVSGIGAAVHSVVRPG</sequence>
<protein>
    <submittedName>
        <fullName evidence="7">C40 family peptidase</fullName>
    </submittedName>
</protein>
<comment type="similarity">
    <text evidence="1">Belongs to the peptidase C40 family.</text>
</comment>
<feature type="region of interest" description="Disordered" evidence="5">
    <location>
        <begin position="353"/>
        <end position="386"/>
    </location>
</feature>
<feature type="domain" description="NlpC/P60" evidence="6">
    <location>
        <begin position="390"/>
        <end position="507"/>
    </location>
</feature>
<feature type="compositionally biased region" description="Basic and acidic residues" evidence="5">
    <location>
        <begin position="85"/>
        <end position="96"/>
    </location>
</feature>
<dbReference type="InterPro" id="IPR038765">
    <property type="entry name" value="Papain-like_cys_pep_sf"/>
</dbReference>
<feature type="compositionally biased region" description="Low complexity" evidence="5">
    <location>
        <begin position="353"/>
        <end position="376"/>
    </location>
</feature>
<dbReference type="InterPro" id="IPR000064">
    <property type="entry name" value="NLP_P60_dom"/>
</dbReference>
<evidence type="ECO:0000313" key="7">
    <source>
        <dbReference type="EMBL" id="MFI2158704.1"/>
    </source>
</evidence>
<dbReference type="InterPro" id="IPR051794">
    <property type="entry name" value="PG_Endopeptidase_C40"/>
</dbReference>
<feature type="compositionally biased region" description="Basic and acidic residues" evidence="5">
    <location>
        <begin position="159"/>
        <end position="168"/>
    </location>
</feature>
<evidence type="ECO:0000256" key="3">
    <source>
        <dbReference type="ARBA" id="ARBA00022801"/>
    </source>
</evidence>
<gene>
    <name evidence="7" type="ORF">ACH49L_23935</name>
</gene>